<dbReference type="SUPFAM" id="SSF63411">
    <property type="entry name" value="LuxS/MPP-like metallohydrolase"/>
    <property type="match status" value="1"/>
</dbReference>
<reference evidence="10" key="1">
    <citation type="submission" date="2018-05" db="EMBL/GenBank/DDBJ databases">
        <authorList>
            <person name="Lanie J.A."/>
            <person name="Ng W.-L."/>
            <person name="Kazmierczak K.M."/>
            <person name="Andrzejewski T.M."/>
            <person name="Davidsen T.M."/>
            <person name="Wayne K.J."/>
            <person name="Tettelin H."/>
            <person name="Glass J.I."/>
            <person name="Rusch D."/>
            <person name="Podicherti R."/>
            <person name="Tsui H.-C.T."/>
            <person name="Winkler M.E."/>
        </authorList>
    </citation>
    <scope>NUCLEOTIDE SEQUENCE</scope>
</reference>
<dbReference type="GO" id="GO:0046872">
    <property type="term" value="F:metal ion binding"/>
    <property type="evidence" value="ECO:0007669"/>
    <property type="project" value="UniProtKB-KW"/>
</dbReference>
<organism evidence="10">
    <name type="scientific">marine metagenome</name>
    <dbReference type="NCBI Taxonomy" id="408172"/>
    <lineage>
        <taxon>unclassified sequences</taxon>
        <taxon>metagenomes</taxon>
        <taxon>ecological metagenomes</taxon>
    </lineage>
</organism>
<gene>
    <name evidence="10" type="ORF">METZ01_LOCUS70137</name>
</gene>
<dbReference type="InterPro" id="IPR050626">
    <property type="entry name" value="Peptidase_M16"/>
</dbReference>
<feature type="domain" description="Peptidase M16 N-terminal" evidence="8">
    <location>
        <begin position="26"/>
        <end position="149"/>
    </location>
</feature>
<dbReference type="Pfam" id="PF05193">
    <property type="entry name" value="Peptidase_M16_C"/>
    <property type="match status" value="1"/>
</dbReference>
<accession>A0A381TTB8</accession>
<dbReference type="InterPro" id="IPR007863">
    <property type="entry name" value="Peptidase_M16_C"/>
</dbReference>
<evidence type="ECO:0000259" key="9">
    <source>
        <dbReference type="Pfam" id="PF05193"/>
    </source>
</evidence>
<evidence type="ECO:0000256" key="6">
    <source>
        <dbReference type="ARBA" id="ARBA00022833"/>
    </source>
</evidence>
<dbReference type="InterPro" id="IPR001431">
    <property type="entry name" value="Pept_M16_Zn_BS"/>
</dbReference>
<protein>
    <recommendedName>
        <fullName evidence="11">Peptidase M16 N-terminal domain-containing protein</fullName>
    </recommendedName>
</protein>
<keyword evidence="6" id="KW-0862">Zinc</keyword>
<dbReference type="FunFam" id="3.30.830.10:FF:000012">
    <property type="entry name" value="Protease 3"/>
    <property type="match status" value="1"/>
</dbReference>
<dbReference type="Gene3D" id="3.30.830.10">
    <property type="entry name" value="Metalloenzyme, LuxS/M16 peptidase-like"/>
    <property type="match status" value="1"/>
</dbReference>
<feature type="domain" description="Peptidase M16 C-terminal" evidence="9">
    <location>
        <begin position="177"/>
        <end position="225"/>
    </location>
</feature>
<dbReference type="EMBL" id="UINC01004847">
    <property type="protein sequence ID" value="SVA17283.1"/>
    <property type="molecule type" value="Genomic_DNA"/>
</dbReference>
<evidence type="ECO:0000256" key="1">
    <source>
        <dbReference type="ARBA" id="ARBA00001947"/>
    </source>
</evidence>
<comment type="similarity">
    <text evidence="2">Belongs to the peptidase M16 family.</text>
</comment>
<dbReference type="PANTHER" id="PTHR43690:SF18">
    <property type="entry name" value="INSULIN-DEGRADING ENZYME-RELATED"/>
    <property type="match status" value="1"/>
</dbReference>
<evidence type="ECO:0000256" key="2">
    <source>
        <dbReference type="ARBA" id="ARBA00007261"/>
    </source>
</evidence>
<sequence length="243" mass="28315">MIEKHPLDKSQVRKTTLDNGLKAYLLSDPAFNRSAASMCVGVGSLQDPKTHQGLAHFLEHMLFLGTEKYPDVDEYSTYLQNNGGMSNAYTAGDHTNYQFQVFPDAFEGALDRFSQFFIAPLFTAEYTDREKNAVHSEYQKNKMNDNWREQQIVFSFARDGHPQQKFNIGNMETLGDIKNDELLEFYNNEYSANRMSLAVLSNHSLDDMEKWYRKYFSMVPNHDLKNIIYDHNVFERKKTFRLV</sequence>
<evidence type="ECO:0000256" key="7">
    <source>
        <dbReference type="ARBA" id="ARBA00023049"/>
    </source>
</evidence>
<keyword evidence="7" id="KW-0482">Metalloprotease</keyword>
<keyword evidence="4" id="KW-0479">Metal-binding</keyword>
<evidence type="ECO:0000259" key="8">
    <source>
        <dbReference type="Pfam" id="PF00675"/>
    </source>
</evidence>
<dbReference type="PROSITE" id="PS00143">
    <property type="entry name" value="INSULINASE"/>
    <property type="match status" value="1"/>
</dbReference>
<proteinExistence type="inferred from homology"/>
<keyword evidence="5" id="KW-0378">Hydrolase</keyword>
<dbReference type="AlphaFoldDB" id="A0A381TTB8"/>
<dbReference type="PANTHER" id="PTHR43690">
    <property type="entry name" value="NARDILYSIN"/>
    <property type="match status" value="1"/>
</dbReference>
<evidence type="ECO:0000256" key="4">
    <source>
        <dbReference type="ARBA" id="ARBA00022723"/>
    </source>
</evidence>
<dbReference type="InterPro" id="IPR011249">
    <property type="entry name" value="Metalloenz_LuxS/M16"/>
</dbReference>
<comment type="cofactor">
    <cofactor evidence="1">
        <name>Zn(2+)</name>
        <dbReference type="ChEBI" id="CHEBI:29105"/>
    </cofactor>
</comment>
<evidence type="ECO:0008006" key="11">
    <source>
        <dbReference type="Google" id="ProtNLM"/>
    </source>
</evidence>
<evidence type="ECO:0000256" key="3">
    <source>
        <dbReference type="ARBA" id="ARBA00022670"/>
    </source>
</evidence>
<dbReference type="Pfam" id="PF00675">
    <property type="entry name" value="Peptidase_M16"/>
    <property type="match status" value="1"/>
</dbReference>
<dbReference type="InterPro" id="IPR011765">
    <property type="entry name" value="Pept_M16_N"/>
</dbReference>
<dbReference type="GO" id="GO:0006508">
    <property type="term" value="P:proteolysis"/>
    <property type="evidence" value="ECO:0007669"/>
    <property type="project" value="UniProtKB-KW"/>
</dbReference>
<dbReference type="GO" id="GO:0004222">
    <property type="term" value="F:metalloendopeptidase activity"/>
    <property type="evidence" value="ECO:0007669"/>
    <property type="project" value="InterPro"/>
</dbReference>
<evidence type="ECO:0000313" key="10">
    <source>
        <dbReference type="EMBL" id="SVA17283.1"/>
    </source>
</evidence>
<name>A0A381TTB8_9ZZZZ</name>
<keyword evidence="3" id="KW-0645">Protease</keyword>
<evidence type="ECO:0000256" key="5">
    <source>
        <dbReference type="ARBA" id="ARBA00022801"/>
    </source>
</evidence>
<feature type="non-terminal residue" evidence="10">
    <location>
        <position position="243"/>
    </location>
</feature>